<feature type="transmembrane region" description="Helical" evidence="8">
    <location>
        <begin position="287"/>
        <end position="307"/>
    </location>
</feature>
<feature type="transmembrane region" description="Helical" evidence="8">
    <location>
        <begin position="105"/>
        <end position="127"/>
    </location>
</feature>
<feature type="transmembrane region" description="Helical" evidence="8">
    <location>
        <begin position="218"/>
        <end position="240"/>
    </location>
</feature>
<comment type="subcellular location">
    <subcellularLocation>
        <location evidence="1">Cell membrane</location>
        <topology evidence="1">Multi-pass membrane protein</topology>
    </subcellularLocation>
</comment>
<sequence>MEAMVAQAPTPVTQWGIPQAGPFRWTNPATWPREALALTGYWIASRLVMVGMLRSGKAEQAIEVHRTYFHWYEILSQGTYPVGDVTWQYPPGAALAMLAPGLLPFLTYLQAFAVLMLITDALTQGVLVRVSLRRNGGVHRGRSTAGAWMWALALPLLLGLPYGRYDLPVTALAMLALLLLPSRPRTGGVLAGIGAMIKVWPALVVLGTPRGRSTRQAWTAMCLSAAALLLVLCTLFRGAFDFLTAQQGRGVEIESLGGSVLQVARQLGWPGEVDQHYGSLEFLGPHVHAIADASLLLTGFAFGWLLLWRFRARRWSAATPYDAALTSVLMFTVTSRVISPQYLIWLIGLSAICLTVRGSSQRPTALLVLLAVGVTTIDYPLFFDSLIHGGWSATAVIVLRNGLLLTAAAGSATRLWRTTVSPVAALQPAAHELRQGPVRVA</sequence>
<name>A0ABP5LHB9_9ACTN</name>
<proteinExistence type="inferred from homology"/>
<gene>
    <name evidence="9" type="ORF">GCM10009760_33850</name>
</gene>
<reference evidence="10" key="1">
    <citation type="journal article" date="2019" name="Int. J. Syst. Evol. Microbiol.">
        <title>The Global Catalogue of Microorganisms (GCM) 10K type strain sequencing project: providing services to taxonomists for standard genome sequencing and annotation.</title>
        <authorList>
            <consortium name="The Broad Institute Genomics Platform"/>
            <consortium name="The Broad Institute Genome Sequencing Center for Infectious Disease"/>
            <person name="Wu L."/>
            <person name="Ma J."/>
        </authorList>
    </citation>
    <scope>NUCLEOTIDE SEQUENCE [LARGE SCALE GENOMIC DNA]</scope>
    <source>
        <strain evidence="10">JCM 14560</strain>
    </source>
</reference>
<dbReference type="EMBL" id="BAAANT010000017">
    <property type="protein sequence ID" value="GAA2145333.1"/>
    <property type="molecule type" value="Genomic_DNA"/>
</dbReference>
<dbReference type="Pfam" id="PF09594">
    <property type="entry name" value="GT87"/>
    <property type="match status" value="1"/>
</dbReference>
<feature type="transmembrane region" description="Helical" evidence="8">
    <location>
        <begin position="147"/>
        <end position="165"/>
    </location>
</feature>
<keyword evidence="3" id="KW-0808">Transferase</keyword>
<keyword evidence="2" id="KW-1003">Cell membrane</keyword>
<comment type="caution">
    <text evidence="9">The sequence shown here is derived from an EMBL/GenBank/DDBJ whole genome shotgun (WGS) entry which is preliminary data.</text>
</comment>
<evidence type="ECO:0000256" key="5">
    <source>
        <dbReference type="ARBA" id="ARBA00022989"/>
    </source>
</evidence>
<keyword evidence="5 8" id="KW-1133">Transmembrane helix</keyword>
<evidence type="ECO:0000256" key="8">
    <source>
        <dbReference type="SAM" id="Phobius"/>
    </source>
</evidence>
<evidence type="ECO:0000256" key="7">
    <source>
        <dbReference type="ARBA" id="ARBA00024033"/>
    </source>
</evidence>
<evidence type="ECO:0000256" key="4">
    <source>
        <dbReference type="ARBA" id="ARBA00022692"/>
    </source>
</evidence>
<keyword evidence="10" id="KW-1185">Reference proteome</keyword>
<keyword evidence="4 8" id="KW-0812">Transmembrane</keyword>
<dbReference type="Proteomes" id="UP001422759">
    <property type="component" value="Unassembled WGS sequence"/>
</dbReference>
<keyword evidence="6 8" id="KW-0472">Membrane</keyword>
<feature type="transmembrane region" description="Helical" evidence="8">
    <location>
        <begin position="365"/>
        <end position="383"/>
    </location>
</feature>
<evidence type="ECO:0000256" key="3">
    <source>
        <dbReference type="ARBA" id="ARBA00022679"/>
    </source>
</evidence>
<evidence type="ECO:0000256" key="1">
    <source>
        <dbReference type="ARBA" id="ARBA00004651"/>
    </source>
</evidence>
<evidence type="ECO:0000256" key="2">
    <source>
        <dbReference type="ARBA" id="ARBA00022475"/>
    </source>
</evidence>
<evidence type="ECO:0000313" key="10">
    <source>
        <dbReference type="Proteomes" id="UP001422759"/>
    </source>
</evidence>
<comment type="similarity">
    <text evidence="7">Belongs to the glycosyltransferase 87 family.</text>
</comment>
<protein>
    <submittedName>
        <fullName evidence="9">Glycosyltransferase family 87 protein</fullName>
    </submittedName>
</protein>
<evidence type="ECO:0000256" key="6">
    <source>
        <dbReference type="ARBA" id="ARBA00023136"/>
    </source>
</evidence>
<feature type="transmembrane region" description="Helical" evidence="8">
    <location>
        <begin position="389"/>
        <end position="409"/>
    </location>
</feature>
<accession>A0ABP5LHB9</accession>
<feature type="transmembrane region" description="Helical" evidence="8">
    <location>
        <begin position="185"/>
        <end position="206"/>
    </location>
</feature>
<dbReference type="InterPro" id="IPR018584">
    <property type="entry name" value="GT87"/>
</dbReference>
<evidence type="ECO:0000313" key="9">
    <source>
        <dbReference type="EMBL" id="GAA2145333.1"/>
    </source>
</evidence>
<organism evidence="9 10">
    <name type="scientific">Kitasatospora kazusensis</name>
    <dbReference type="NCBI Taxonomy" id="407974"/>
    <lineage>
        <taxon>Bacteria</taxon>
        <taxon>Bacillati</taxon>
        <taxon>Actinomycetota</taxon>
        <taxon>Actinomycetes</taxon>
        <taxon>Kitasatosporales</taxon>
        <taxon>Streptomycetaceae</taxon>
        <taxon>Kitasatospora</taxon>
    </lineage>
</organism>